<sequence length="61" mass="6886">MLAALPDAARRYLEAQMSTHTFEFQSDYARRLDDGYRSFDQLGGSSGDSARSRRALRAVDQ</sequence>
<organism evidence="2 3">
    <name type="scientific">Actinocatenispora thailandica</name>
    <dbReference type="NCBI Taxonomy" id="227318"/>
    <lineage>
        <taxon>Bacteria</taxon>
        <taxon>Bacillati</taxon>
        <taxon>Actinomycetota</taxon>
        <taxon>Actinomycetes</taxon>
        <taxon>Micromonosporales</taxon>
        <taxon>Micromonosporaceae</taxon>
        <taxon>Actinocatenispora</taxon>
    </lineage>
</organism>
<reference evidence="2 3" key="1">
    <citation type="submission" date="2020-08" db="EMBL/GenBank/DDBJ databases">
        <title>Whole genome shotgun sequence of Actinocatenispora thailandica NBRC 105041.</title>
        <authorList>
            <person name="Komaki H."/>
            <person name="Tamura T."/>
        </authorList>
    </citation>
    <scope>NUCLEOTIDE SEQUENCE [LARGE SCALE GENOMIC DNA]</scope>
    <source>
        <strain evidence="2 3">NBRC 105041</strain>
    </source>
</reference>
<name>A0A7R7DVQ5_9ACTN</name>
<gene>
    <name evidence="2" type="ORF">Athai_57400</name>
</gene>
<dbReference type="AlphaFoldDB" id="A0A7R7DVQ5"/>
<evidence type="ECO:0000313" key="2">
    <source>
        <dbReference type="EMBL" id="BCJ38237.1"/>
    </source>
</evidence>
<accession>A0A7R7DVQ5</accession>
<keyword evidence="3" id="KW-1185">Reference proteome</keyword>
<feature type="region of interest" description="Disordered" evidence="1">
    <location>
        <begin position="40"/>
        <end position="61"/>
    </location>
</feature>
<feature type="compositionally biased region" description="Basic residues" evidence="1">
    <location>
        <begin position="52"/>
        <end position="61"/>
    </location>
</feature>
<dbReference type="EMBL" id="AP023355">
    <property type="protein sequence ID" value="BCJ38237.1"/>
    <property type="molecule type" value="Genomic_DNA"/>
</dbReference>
<dbReference type="Proteomes" id="UP000611640">
    <property type="component" value="Chromosome"/>
</dbReference>
<evidence type="ECO:0000256" key="1">
    <source>
        <dbReference type="SAM" id="MobiDB-lite"/>
    </source>
</evidence>
<dbReference type="KEGG" id="atl:Athai_57400"/>
<protein>
    <submittedName>
        <fullName evidence="2">Uncharacterized protein</fullName>
    </submittedName>
</protein>
<evidence type="ECO:0000313" key="3">
    <source>
        <dbReference type="Proteomes" id="UP000611640"/>
    </source>
</evidence>
<proteinExistence type="predicted"/>